<keyword evidence="2" id="KW-0639">Primosome</keyword>
<dbReference type="GO" id="GO:0016779">
    <property type="term" value="F:nucleotidyltransferase activity"/>
    <property type="evidence" value="ECO:0007669"/>
    <property type="project" value="UniProtKB-KW"/>
</dbReference>
<evidence type="ECO:0000259" key="7">
    <source>
        <dbReference type="PROSITE" id="PS50880"/>
    </source>
</evidence>
<dbReference type="RefSeq" id="WP_258331276.1">
    <property type="nucleotide sequence ID" value="NZ_JAPTGG010000005.1"/>
</dbReference>
<evidence type="ECO:0000256" key="6">
    <source>
        <dbReference type="ARBA" id="ARBA00023163"/>
    </source>
</evidence>
<keyword evidence="3" id="KW-0808">Transferase</keyword>
<dbReference type="GO" id="GO:0000428">
    <property type="term" value="C:DNA-directed RNA polymerase complex"/>
    <property type="evidence" value="ECO:0007669"/>
    <property type="project" value="UniProtKB-KW"/>
</dbReference>
<accession>A0A9J6RMB7</accession>
<dbReference type="Pfam" id="PF13362">
    <property type="entry name" value="Toprim_3"/>
    <property type="match status" value="1"/>
</dbReference>
<dbReference type="Proteomes" id="UP001069090">
    <property type="component" value="Unassembled WGS sequence"/>
</dbReference>
<feature type="domain" description="Toprim" evidence="7">
    <location>
        <begin position="220"/>
        <end position="313"/>
    </location>
</feature>
<organism evidence="8 9">
    <name type="scientific">Dasania phycosphaerae</name>
    <dbReference type="NCBI Taxonomy" id="2950436"/>
    <lineage>
        <taxon>Bacteria</taxon>
        <taxon>Pseudomonadati</taxon>
        <taxon>Pseudomonadota</taxon>
        <taxon>Gammaproteobacteria</taxon>
        <taxon>Cellvibrionales</taxon>
        <taxon>Spongiibacteraceae</taxon>
        <taxon>Dasania</taxon>
    </lineage>
</organism>
<sequence length="924" mass="103683">MASIEQLKQRISCEDLAERLGLERPGNTGNFKSPHRDDNTPSLSVYDNGRKWVDHGAIGAAGSCIDLIMYVEKDITDVAEAMQRLHKLFDIPFDKVEQPEQKKARTQLEGWADAAIEKAERAKKYLMNERKIPEAVVMAAIKAKTLGFSDYTNPKYSAGEKFFGGDSVVFVVKDLATREVVALDHRYEDKALNGGMKTKTLGPKAGHIWTINYNALKHAHTIVVVEGPLDALSIEAAGLKGYAAIALRKTTNILFDWSFAEGKKVIVLPDNDQPDDKGVRPGMSGAWQLHEHLTSQNISCLFVDIQREQWIDQKDANDYLKTHGREELGRAIKQLEHWLIPGLPGGDDKPEFPGGKRRVYLPVHDFSKYWLYRVKEDFTSYVKLTRDEDTNETKESFEDLCGFRVAALSSINIASAMATMSGEKDTSPHTIFSASVQIPRHGPKLVRRVFDDDELHNPDRWKKFGPIYKPAQFSRMLNILERTTEIGAREAVNFVGLAWQNCKPIVNEGKDCFFTEPDKQCPYHNLTFPSGSSADAFKLVSAYQQTFKHNAASQLLVWALGAHLKAFLGFWPHMILQADKGSGKSVLVKRLERSIGFTMLSGQSLQTEFRLLTSVSHTSHPVGWEELSARKQDVIDKAVAMLQESYQHTVTRRGSDMTEYLICAPVLLAGEDVPVDSLLGKVVRTELAEKGPMLPETLPRFPVRQWLQFLAGLTRMRVMELYEKCLTYCENHNAGNMEDNGAQRMTRNYAAVMCAWGLLCEFGGIESNHGRFVDDLTKQMNTHVLDTKADREPWVWIMGTILGEIDANRYSNPYKFEQVTIDGDQAHEVIFIRTTHIMHHFSTSPALRDKFNSLPVKSSKVLGHALRRAGVVVVDDAEKAIHQRRVAHMQGLSLTVMREFGLSVSMPDSSGKVSMITTPTAATG</sequence>
<name>A0A9J6RMB7_9GAMM</name>
<dbReference type="Gene3D" id="3.40.1360.10">
    <property type="match status" value="1"/>
</dbReference>
<keyword evidence="1" id="KW-0240">DNA-directed RNA polymerase</keyword>
<dbReference type="Gene3D" id="3.90.580.10">
    <property type="entry name" value="Zinc finger, CHC2-type domain"/>
    <property type="match status" value="1"/>
</dbReference>
<evidence type="ECO:0000256" key="1">
    <source>
        <dbReference type="ARBA" id="ARBA00022478"/>
    </source>
</evidence>
<keyword evidence="6" id="KW-0804">Transcription</keyword>
<dbReference type="SUPFAM" id="SSF57783">
    <property type="entry name" value="Zinc beta-ribbon"/>
    <property type="match status" value="1"/>
</dbReference>
<dbReference type="PROSITE" id="PS50880">
    <property type="entry name" value="TOPRIM"/>
    <property type="match status" value="1"/>
</dbReference>
<evidence type="ECO:0000313" key="8">
    <source>
        <dbReference type="EMBL" id="MCZ0865125.1"/>
    </source>
</evidence>
<dbReference type="EMBL" id="JAPTGG010000005">
    <property type="protein sequence ID" value="MCZ0865125.1"/>
    <property type="molecule type" value="Genomic_DNA"/>
</dbReference>
<evidence type="ECO:0000313" key="9">
    <source>
        <dbReference type="Proteomes" id="UP001069090"/>
    </source>
</evidence>
<dbReference type="GO" id="GO:0006269">
    <property type="term" value="P:DNA replication, synthesis of primer"/>
    <property type="evidence" value="ECO:0007669"/>
    <property type="project" value="UniProtKB-KW"/>
</dbReference>
<keyword evidence="5" id="KW-0235">DNA replication</keyword>
<dbReference type="GO" id="GO:0003677">
    <property type="term" value="F:DNA binding"/>
    <property type="evidence" value="ECO:0007669"/>
    <property type="project" value="InterPro"/>
</dbReference>
<proteinExistence type="predicted"/>
<dbReference type="AlphaFoldDB" id="A0A9J6RMB7"/>
<evidence type="ECO:0000256" key="5">
    <source>
        <dbReference type="ARBA" id="ARBA00022705"/>
    </source>
</evidence>
<evidence type="ECO:0000256" key="2">
    <source>
        <dbReference type="ARBA" id="ARBA00022515"/>
    </source>
</evidence>
<dbReference type="GO" id="GO:0008270">
    <property type="term" value="F:zinc ion binding"/>
    <property type="evidence" value="ECO:0007669"/>
    <property type="project" value="InterPro"/>
</dbReference>
<evidence type="ECO:0000256" key="3">
    <source>
        <dbReference type="ARBA" id="ARBA00022679"/>
    </source>
</evidence>
<dbReference type="InterPro" id="IPR006171">
    <property type="entry name" value="TOPRIM_dom"/>
</dbReference>
<dbReference type="CDD" id="cd00188">
    <property type="entry name" value="TOPRIM"/>
    <property type="match status" value="1"/>
</dbReference>
<gene>
    <name evidence="8" type="ORF">O0V09_07940</name>
</gene>
<reference evidence="8 9" key="1">
    <citation type="submission" date="2022-12" db="EMBL/GenBank/DDBJ databases">
        <title>Dasania phycosphaerae sp. nov., isolated from particulate material of the south coast of Korea.</title>
        <authorList>
            <person name="Jiang Y."/>
        </authorList>
    </citation>
    <scope>NUCLEOTIDE SEQUENCE [LARGE SCALE GENOMIC DNA]</scope>
    <source>
        <strain evidence="8 9">GY-19</strain>
    </source>
</reference>
<comment type="caution">
    <text evidence="8">The sequence shown here is derived from an EMBL/GenBank/DDBJ whole genome shotgun (WGS) entry which is preliminary data.</text>
</comment>
<dbReference type="GO" id="GO:1990077">
    <property type="term" value="C:primosome complex"/>
    <property type="evidence" value="ECO:0007669"/>
    <property type="project" value="UniProtKB-KW"/>
</dbReference>
<dbReference type="SUPFAM" id="SSF56731">
    <property type="entry name" value="DNA primase core"/>
    <property type="match status" value="1"/>
</dbReference>
<keyword evidence="4" id="KW-0548">Nucleotidyltransferase</keyword>
<dbReference type="InterPro" id="IPR036977">
    <property type="entry name" value="DNA_primase_Znf_CHC2"/>
</dbReference>
<keyword evidence="9" id="KW-1185">Reference proteome</keyword>
<protein>
    <submittedName>
        <fullName evidence="8">Toprim domain-containing protein</fullName>
    </submittedName>
</protein>
<evidence type="ECO:0000256" key="4">
    <source>
        <dbReference type="ARBA" id="ARBA00022695"/>
    </source>
</evidence>